<dbReference type="RefSeq" id="WP_248868101.1">
    <property type="nucleotide sequence ID" value="NZ_CP086322.1"/>
</dbReference>
<name>A0ABY4MHA0_9ACTN</name>
<dbReference type="EMBL" id="CP086322">
    <property type="protein sequence ID" value="UQA97179.1"/>
    <property type="molecule type" value="Genomic_DNA"/>
</dbReference>
<proteinExistence type="predicted"/>
<evidence type="ECO:0000313" key="1">
    <source>
        <dbReference type="EMBL" id="UQA97179.1"/>
    </source>
</evidence>
<evidence type="ECO:0000313" key="2">
    <source>
        <dbReference type="Proteomes" id="UP000830115"/>
    </source>
</evidence>
<reference evidence="1" key="1">
    <citation type="submission" date="2021-10" db="EMBL/GenBank/DDBJ databases">
        <title>Streptomyces nigrumlapis sp.nov.,an antimicrobial producing actinobacterium isolated from Black Gobi rocks.</title>
        <authorList>
            <person name="Wen Y."/>
            <person name="Zhang W."/>
            <person name="Liu X.G."/>
        </authorList>
    </citation>
    <scope>NUCLEOTIDE SEQUENCE</scope>
    <source>
        <strain evidence="1">ST13-2-2</strain>
    </source>
</reference>
<gene>
    <name evidence="1" type="ORF">K9S39_39690</name>
</gene>
<accession>A0ABY4MHA0</accession>
<protein>
    <submittedName>
        <fullName evidence="1">Uncharacterized protein</fullName>
    </submittedName>
</protein>
<dbReference type="Proteomes" id="UP000830115">
    <property type="component" value="Chromosome"/>
</dbReference>
<organism evidence="1 2">
    <name type="scientific">Streptomyces halobius</name>
    <dbReference type="NCBI Taxonomy" id="2879846"/>
    <lineage>
        <taxon>Bacteria</taxon>
        <taxon>Bacillati</taxon>
        <taxon>Actinomycetota</taxon>
        <taxon>Actinomycetes</taxon>
        <taxon>Kitasatosporales</taxon>
        <taxon>Streptomycetaceae</taxon>
        <taxon>Streptomyces</taxon>
    </lineage>
</organism>
<keyword evidence="2" id="KW-1185">Reference proteome</keyword>
<sequence>MSDPREADYDAFFGVIRVSGVSAALLVSEALTTTVSAMASLPEAAAEPTLHEALDAARLAPVAAPGLTPDAPAQQRWMHGHRLFFALTQAAIVGLQDALAAPSARSCGPGAQATHVFLRASAAAMRLTASFPPSDYQRTVRPSMTPPQHPATGFSGLWSADHRVLITRLRAWGAMHRAICADSCMIRRRIFDAVDEVYGAHIGVCERFVGDGPSLLGGSENSMATLGELARRRRGLL</sequence>